<sequence>MKDKKILWLNLLTLFVAFITLFSFGNKSYAAETSTATVTTEYIDYSSLNPTQQSKIIMGNPSSIIKHDKETFSLVYKKVENKNNVIPSSSSITPIKNLHSNSKNVGLLPQTGEQSGRLLYVLGVLIIAITGFALYKWRRTKHIILILLILGSLGGFKNVSATTLENLASKNTTKYSIGSEYSENISSISGYEYIGYLHDYSDNAKPVENGIVTIQFVNESNSEVAPSKTLTGIVGSEYTTSSEEIDGYTLSSTPSNANGKFTLASQTVKYIYKEVDQSAIITVKFVDNSGNPFVIPDFTTLKNGAFVSQYPNLAQYSAFLDYNGQTYNQKQTVDNITIPTKMGEKYSLPEQVTFHIKDDKGNDVDYLISPNEDGSSSGTRYWYSLKAPDNVNGTVQDKEIIVTYVIEGYGVVIAAP</sequence>
<comment type="caution">
    <text evidence="9">The sequence shown here is derived from an EMBL/GenBank/DDBJ whole genome shotgun (WGS) entry which is preliminary data.</text>
</comment>
<dbReference type="PATRIC" id="fig|1359.32.peg.945"/>
<feature type="domain" description="Gram-positive cocci surface proteins LPxTG" evidence="7">
    <location>
        <begin position="101"/>
        <end position="141"/>
    </location>
</feature>
<evidence type="ECO:0000256" key="3">
    <source>
        <dbReference type="ARBA" id="ARBA00022729"/>
    </source>
</evidence>
<evidence type="ECO:0000259" key="7">
    <source>
        <dbReference type="Pfam" id="PF00746"/>
    </source>
</evidence>
<name>A0A166IRX2_LACLC</name>
<protein>
    <submittedName>
        <fullName evidence="9">Internalin putative (LPXTG motif)</fullName>
    </submittedName>
</protein>
<evidence type="ECO:0000256" key="5">
    <source>
        <dbReference type="ARBA" id="ARBA00023088"/>
    </source>
</evidence>
<feature type="transmembrane region" description="Helical" evidence="6">
    <location>
        <begin position="142"/>
        <end position="160"/>
    </location>
</feature>
<keyword evidence="4" id="KW-0677">Repeat</keyword>
<evidence type="ECO:0000313" key="10">
    <source>
        <dbReference type="Proteomes" id="UP000076519"/>
    </source>
</evidence>
<dbReference type="AlphaFoldDB" id="A0A166IRX2"/>
<dbReference type="Pfam" id="PF06458">
    <property type="entry name" value="MucBP"/>
    <property type="match status" value="1"/>
</dbReference>
<keyword evidence="6" id="KW-0472">Membrane</keyword>
<keyword evidence="6" id="KW-0812">Transmembrane</keyword>
<keyword evidence="5" id="KW-0572">Peptidoglycan-anchor</keyword>
<dbReference type="EMBL" id="LIYF01000046">
    <property type="protein sequence ID" value="KZK04793.1"/>
    <property type="molecule type" value="Genomic_DNA"/>
</dbReference>
<evidence type="ECO:0000256" key="6">
    <source>
        <dbReference type="SAM" id="Phobius"/>
    </source>
</evidence>
<keyword evidence="6" id="KW-1133">Transmembrane helix</keyword>
<gene>
    <name evidence="9" type="ORF">AB996_2279</name>
</gene>
<keyword evidence="3" id="KW-0732">Signal</keyword>
<keyword evidence="2" id="KW-0964">Secreted</keyword>
<evidence type="ECO:0000313" key="9">
    <source>
        <dbReference type="EMBL" id="KZK04793.1"/>
    </source>
</evidence>
<dbReference type="Pfam" id="PF00746">
    <property type="entry name" value="Gram_pos_anchor"/>
    <property type="match status" value="1"/>
</dbReference>
<evidence type="ECO:0000259" key="8">
    <source>
        <dbReference type="Pfam" id="PF06458"/>
    </source>
</evidence>
<dbReference type="InterPro" id="IPR009459">
    <property type="entry name" value="MucBP_dom"/>
</dbReference>
<proteinExistence type="predicted"/>
<evidence type="ECO:0000256" key="4">
    <source>
        <dbReference type="ARBA" id="ARBA00022737"/>
    </source>
</evidence>
<dbReference type="NCBIfam" id="TIGR01167">
    <property type="entry name" value="LPXTG_anchor"/>
    <property type="match status" value="1"/>
</dbReference>
<reference evidence="9 10" key="1">
    <citation type="submission" date="2015-08" db="EMBL/GenBank/DDBJ databases">
        <title>Draft Genome Sequences of 11 Lactococcus lactis subspecies cremoris strains.</title>
        <authorList>
            <person name="Wels M."/>
            <person name="Backus L."/>
            <person name="Boekhorst J."/>
            <person name="Dijkstra A."/>
            <person name="Beerthuizen M."/>
            <person name="Siezen R."/>
            <person name="Bachmann H."/>
            <person name="Van Hijum S."/>
        </authorList>
    </citation>
    <scope>NUCLEOTIDE SEQUENCE [LARGE SCALE GENOMIC DNA]</scope>
    <source>
        <strain evidence="9 10">KW10</strain>
    </source>
</reference>
<dbReference type="Gene3D" id="3.10.20.320">
    <property type="entry name" value="Putative peptidoglycan bound protein (lpxtg motif)"/>
    <property type="match status" value="1"/>
</dbReference>
<feature type="transmembrane region" description="Helical" evidence="6">
    <location>
        <begin position="118"/>
        <end position="135"/>
    </location>
</feature>
<organism evidence="9 10">
    <name type="scientific">Lactococcus lactis subsp. cremoris</name>
    <name type="common">Streptococcus cremoris</name>
    <dbReference type="NCBI Taxonomy" id="1359"/>
    <lineage>
        <taxon>Bacteria</taxon>
        <taxon>Bacillati</taxon>
        <taxon>Bacillota</taxon>
        <taxon>Bacilli</taxon>
        <taxon>Lactobacillales</taxon>
        <taxon>Streptococcaceae</taxon>
        <taxon>Lactococcus</taxon>
    </lineage>
</organism>
<dbReference type="InterPro" id="IPR019931">
    <property type="entry name" value="LPXTG_anchor"/>
</dbReference>
<dbReference type="RefSeq" id="WP_196756675.1">
    <property type="nucleotide sequence ID" value="NZ_LIYF01000046.1"/>
</dbReference>
<dbReference type="Proteomes" id="UP000076519">
    <property type="component" value="Unassembled WGS sequence"/>
</dbReference>
<accession>A0A166IRX2</accession>
<feature type="domain" description="MucBP" evidence="8">
    <location>
        <begin position="212"/>
        <end position="273"/>
    </location>
</feature>
<evidence type="ECO:0000256" key="2">
    <source>
        <dbReference type="ARBA" id="ARBA00022525"/>
    </source>
</evidence>
<keyword evidence="1" id="KW-0134">Cell wall</keyword>
<evidence type="ECO:0000256" key="1">
    <source>
        <dbReference type="ARBA" id="ARBA00022512"/>
    </source>
</evidence>